<accession>A0A2J8UVC4</accession>
<feature type="compositionally biased region" description="Low complexity" evidence="2">
    <location>
        <begin position="114"/>
        <end position="127"/>
    </location>
</feature>
<evidence type="ECO:0000259" key="3">
    <source>
        <dbReference type="SMART" id="SM00128"/>
    </source>
</evidence>
<dbReference type="AlphaFoldDB" id="A0A2J8UVC4"/>
<dbReference type="FunFam" id="3.60.10.10:FF:000013">
    <property type="entry name" value="Phosphatidylinositol 4,5-bisphosphate 5-phosphatase A"/>
    <property type="match status" value="1"/>
</dbReference>
<name>A0A2J8UVC4_PONAB</name>
<feature type="compositionally biased region" description="Low complexity" evidence="2">
    <location>
        <begin position="332"/>
        <end position="343"/>
    </location>
</feature>
<dbReference type="GO" id="GO:0004439">
    <property type="term" value="F:phosphatidylinositol-4,5-bisphosphate 5-phosphatase activity"/>
    <property type="evidence" value="ECO:0007669"/>
    <property type="project" value="UniProtKB-EC"/>
</dbReference>
<dbReference type="InterPro" id="IPR046985">
    <property type="entry name" value="IP5"/>
</dbReference>
<dbReference type="GO" id="GO:0034485">
    <property type="term" value="F:phosphatidylinositol-3,4,5-trisphosphate 5-phosphatase activity"/>
    <property type="evidence" value="ECO:0007669"/>
    <property type="project" value="TreeGrafter"/>
</dbReference>
<dbReference type="CDD" id="cd09094">
    <property type="entry name" value="INPP5c_INPP5J-like"/>
    <property type="match status" value="1"/>
</dbReference>
<dbReference type="Pfam" id="PF22669">
    <property type="entry name" value="Exo_endo_phos2"/>
    <property type="match status" value="1"/>
</dbReference>
<comment type="caution">
    <text evidence="4">The sequence shown here is derived from an EMBL/GenBank/DDBJ whole genome shotgun (WGS) entry which is preliminary data.</text>
</comment>
<feature type="compositionally biased region" description="Low complexity" evidence="2">
    <location>
        <begin position="282"/>
        <end position="294"/>
    </location>
</feature>
<dbReference type="SUPFAM" id="SSF56219">
    <property type="entry name" value="DNase I-like"/>
    <property type="match status" value="1"/>
</dbReference>
<dbReference type="GO" id="GO:0005737">
    <property type="term" value="C:cytoplasm"/>
    <property type="evidence" value="ECO:0007669"/>
    <property type="project" value="TreeGrafter"/>
</dbReference>
<dbReference type="GO" id="GO:0001726">
    <property type="term" value="C:ruffle"/>
    <property type="evidence" value="ECO:0007669"/>
    <property type="project" value="TreeGrafter"/>
</dbReference>
<dbReference type="InterPro" id="IPR036691">
    <property type="entry name" value="Endo/exonu/phosph_ase_sf"/>
</dbReference>
<dbReference type="InterPro" id="IPR000300">
    <property type="entry name" value="IPPc"/>
</dbReference>
<proteinExistence type="predicted"/>
<feature type="compositionally biased region" description="Pro residues" evidence="2">
    <location>
        <begin position="271"/>
        <end position="281"/>
    </location>
</feature>
<feature type="compositionally biased region" description="Pro residues" evidence="2">
    <location>
        <begin position="130"/>
        <end position="143"/>
    </location>
</feature>
<dbReference type="SMART" id="SM00128">
    <property type="entry name" value="IPPc"/>
    <property type="match status" value="1"/>
</dbReference>
<reference evidence="4" key="1">
    <citation type="submission" date="2017-12" db="EMBL/GenBank/DDBJ databases">
        <title>High-resolution comparative analysis of great ape genomes.</title>
        <authorList>
            <person name="Pollen A."/>
            <person name="Hastie A."/>
            <person name="Hormozdiari F."/>
            <person name="Dougherty M."/>
            <person name="Liu R."/>
            <person name="Chaisson M."/>
            <person name="Hoppe E."/>
            <person name="Hill C."/>
            <person name="Pang A."/>
            <person name="Hillier L."/>
            <person name="Baker C."/>
            <person name="Armstrong J."/>
            <person name="Shendure J."/>
            <person name="Paten B."/>
            <person name="Wilson R."/>
            <person name="Chao H."/>
            <person name="Schneider V."/>
            <person name="Ventura M."/>
            <person name="Kronenberg Z."/>
            <person name="Murali S."/>
            <person name="Gordon D."/>
            <person name="Cantsilieris S."/>
            <person name="Munson K."/>
            <person name="Nelson B."/>
            <person name="Raja A."/>
            <person name="Underwood J."/>
            <person name="Diekhans M."/>
            <person name="Fiddes I."/>
            <person name="Haussler D."/>
            <person name="Eichler E."/>
        </authorList>
    </citation>
    <scope>NUCLEOTIDE SEQUENCE [LARGE SCALE GENOMIC DNA]</scope>
    <source>
        <strain evidence="4">Susie</strain>
    </source>
</reference>
<sequence length="868" mass="91811">MSASSEGPRLALASPRPILAPLCTPEGQKTASAHRSSSLAPTSVGQLVMSASAGPKPPPATTGSVLAPTSLGQLAMPASAGPRSPPATLGPNLALTSRDQKQEPPASVGPKPTLAASGLSLALASEEQPPELPSTPSPVPSPVLSPSQEQALAPASTASGPASVGQTPARKRDAPAPRLLPASEGHLQPPAQTSGPTGSPPSIQTSPDPRLSPSFRARPEALHSSPEDPVLPRPPQTLPLDVGQGPSEPGTHSPGLLSPTFRPGAPSGQTVPPPLPKPPRSPSRSPSRSPNRSPCVPPAPDMGLPRLGTQSTGPGRCLSPTLQAQEAPAPVTTSSSTSTLSSSPWSAQPTCKSDPGFRITVVTWNVGTAMPPDDVTSLLHLGGGDDNDGADMIAIGLQEVNSMLNKRLKDALFTDQWSELFMDALGPFNFVLVSSVRMQGVILLLFAKYYHLPFLRDVQTDCTRTGLGGYWGNKGGVSVRLAAFGHMLCFLNCHLPAHMDKAEQRKDNFQTILSLQQFQGPGAQGILDHDLVFWFGDLNFRIESYDLHFVKFAIDSDQLHQLWEKDQLNMAKNTWPILKGFQEGPLNFAPTFKFDVGTNKYDTSAKKRKPAWTDRILWKVKAPSGGPSPSGRKSHRLQVTQHSYRSHMEYTVSDHKPVAAQFLLQVTFSEESLPKGHGDFILGYYSHNHSILIGVTEPFQISLPSSELASSSTDSSGTSSEGEDDSTLELLAPKSRSPSPGKSKRHRSRSPGLARFPGLALRPSSRERRGASRSPSPQSRRLSRVAPDRSSNGSSRGSSEEGPSGLPGPWAFPPAVPRSLGLLPALRLETVDPGGGGSWGPDREALAPNSLSPSPQGHRGLEEGGLGP</sequence>
<dbReference type="EMBL" id="NDHI03003442">
    <property type="protein sequence ID" value="PNJ49221.1"/>
    <property type="molecule type" value="Genomic_DNA"/>
</dbReference>
<protein>
    <recommendedName>
        <fullName evidence="1">phosphoinositide 5-phosphatase</fullName>
        <ecNumber evidence="1">3.1.3.36</ecNumber>
    </recommendedName>
</protein>
<dbReference type="GO" id="GO:0046856">
    <property type="term" value="P:phosphatidylinositol dephosphorylation"/>
    <property type="evidence" value="ECO:0007669"/>
    <property type="project" value="InterPro"/>
</dbReference>
<dbReference type="GO" id="GO:0005886">
    <property type="term" value="C:plasma membrane"/>
    <property type="evidence" value="ECO:0007669"/>
    <property type="project" value="TreeGrafter"/>
</dbReference>
<evidence type="ECO:0000313" key="4">
    <source>
        <dbReference type="EMBL" id="PNJ49221.1"/>
    </source>
</evidence>
<dbReference type="Gene3D" id="3.60.10.10">
    <property type="entry name" value="Endonuclease/exonuclease/phosphatase"/>
    <property type="match status" value="1"/>
</dbReference>
<gene>
    <name evidence="4" type="ORF">CR201_G0024527</name>
</gene>
<feature type="compositionally biased region" description="Polar residues" evidence="2">
    <location>
        <begin position="190"/>
        <end position="207"/>
    </location>
</feature>
<feature type="compositionally biased region" description="Polar residues" evidence="2">
    <location>
        <begin position="156"/>
        <end position="166"/>
    </location>
</feature>
<dbReference type="EC" id="3.1.3.36" evidence="1"/>
<feature type="region of interest" description="Disordered" evidence="2">
    <location>
        <begin position="706"/>
        <end position="868"/>
    </location>
</feature>
<evidence type="ECO:0000256" key="2">
    <source>
        <dbReference type="SAM" id="MobiDB-lite"/>
    </source>
</evidence>
<feature type="compositionally biased region" description="Polar residues" evidence="2">
    <location>
        <begin position="27"/>
        <end position="45"/>
    </location>
</feature>
<feature type="compositionally biased region" description="Low complexity" evidence="2">
    <location>
        <begin position="789"/>
        <end position="808"/>
    </location>
</feature>
<dbReference type="PANTHER" id="PTHR11200:SF127">
    <property type="entry name" value="PHOSPHATIDYLINOSITOL 4,5-BISPHOSPHATE 5-PHOSPHATASE A"/>
    <property type="match status" value="1"/>
</dbReference>
<feature type="domain" description="Inositol polyphosphate-related phosphatase" evidence="3">
    <location>
        <begin position="355"/>
        <end position="670"/>
    </location>
</feature>
<feature type="compositionally biased region" description="Low complexity" evidence="2">
    <location>
        <begin position="706"/>
        <end position="720"/>
    </location>
</feature>
<evidence type="ECO:0000256" key="1">
    <source>
        <dbReference type="ARBA" id="ARBA00013044"/>
    </source>
</evidence>
<feature type="region of interest" description="Disordered" evidence="2">
    <location>
        <begin position="1"/>
        <end position="351"/>
    </location>
</feature>
<dbReference type="PANTHER" id="PTHR11200">
    <property type="entry name" value="INOSITOL 5-PHOSPHATASE"/>
    <property type="match status" value="1"/>
</dbReference>
<organism evidence="4">
    <name type="scientific">Pongo abelii</name>
    <name type="common">Sumatran orangutan</name>
    <name type="synonym">Pongo pygmaeus abelii</name>
    <dbReference type="NCBI Taxonomy" id="9601"/>
    <lineage>
        <taxon>Eukaryota</taxon>
        <taxon>Metazoa</taxon>
        <taxon>Chordata</taxon>
        <taxon>Craniata</taxon>
        <taxon>Vertebrata</taxon>
        <taxon>Euteleostomi</taxon>
        <taxon>Mammalia</taxon>
        <taxon>Eutheria</taxon>
        <taxon>Euarchontoglires</taxon>
        <taxon>Primates</taxon>
        <taxon>Haplorrhini</taxon>
        <taxon>Catarrhini</taxon>
        <taxon>Hominidae</taxon>
        <taxon>Pongo</taxon>
    </lineage>
</organism>